<dbReference type="GO" id="GO:0006085">
    <property type="term" value="P:acetyl-CoA biosynthetic process"/>
    <property type="evidence" value="ECO:0007669"/>
    <property type="project" value="TreeGrafter"/>
</dbReference>
<name>A0AAV8YZQ6_9CUCU</name>
<sequence>MKFEDNLVKKHDLSSLKVLGSVGEPINPEAWMWYYKLVGHEKCSIVDTFWQTETGGHVLTSLPGATPMKPGAAGFPFFGVQPVLLDESGKEIKGEGEGYLVFSRPWPGLMRTLYNNHDRYETTYFTKFPGYYCTGDGAKRDADGFLWVTGRVDDMLNVSGHLMSTAEVESVLTEHHAVAEAAVVSKPHSIKGECLFCFITINDHAVYDEKLLKELKQLVRERIGPFAQPDVIQNAPQLPKTRSGKIMRRILRKIALDDRDVGDISTLADSTVVDQLFAMRPANA</sequence>
<dbReference type="Pfam" id="PF13193">
    <property type="entry name" value="AMP-binding_C"/>
    <property type="match status" value="1"/>
</dbReference>
<evidence type="ECO:0000259" key="6">
    <source>
        <dbReference type="Pfam" id="PF13193"/>
    </source>
</evidence>
<feature type="domain" description="AMP-dependent synthetase/ligase" evidence="5">
    <location>
        <begin position="8"/>
        <end position="112"/>
    </location>
</feature>
<evidence type="ECO:0000313" key="8">
    <source>
        <dbReference type="Proteomes" id="UP001162162"/>
    </source>
</evidence>
<dbReference type="Gene3D" id="3.30.300.30">
    <property type="match status" value="1"/>
</dbReference>
<dbReference type="PANTHER" id="PTHR24095:SF244">
    <property type="entry name" value="ACETYL-COENZYME A SYNTHETASE"/>
    <property type="match status" value="1"/>
</dbReference>
<organism evidence="7 8">
    <name type="scientific">Aromia moschata</name>
    <dbReference type="NCBI Taxonomy" id="1265417"/>
    <lineage>
        <taxon>Eukaryota</taxon>
        <taxon>Metazoa</taxon>
        <taxon>Ecdysozoa</taxon>
        <taxon>Arthropoda</taxon>
        <taxon>Hexapoda</taxon>
        <taxon>Insecta</taxon>
        <taxon>Pterygota</taxon>
        <taxon>Neoptera</taxon>
        <taxon>Endopterygota</taxon>
        <taxon>Coleoptera</taxon>
        <taxon>Polyphaga</taxon>
        <taxon>Cucujiformia</taxon>
        <taxon>Chrysomeloidea</taxon>
        <taxon>Cerambycidae</taxon>
        <taxon>Cerambycinae</taxon>
        <taxon>Callichromatini</taxon>
        <taxon>Aromia</taxon>
    </lineage>
</organism>
<dbReference type="Proteomes" id="UP001162162">
    <property type="component" value="Unassembled WGS sequence"/>
</dbReference>
<proteinExistence type="predicted"/>
<dbReference type="SUPFAM" id="SSF56801">
    <property type="entry name" value="Acetyl-CoA synthetase-like"/>
    <property type="match status" value="1"/>
</dbReference>
<evidence type="ECO:0000259" key="5">
    <source>
        <dbReference type="Pfam" id="PF00501"/>
    </source>
</evidence>
<dbReference type="EMBL" id="JAPWTK010000025">
    <property type="protein sequence ID" value="KAJ8957129.1"/>
    <property type="molecule type" value="Genomic_DNA"/>
</dbReference>
<dbReference type="AlphaFoldDB" id="A0AAV8YZQ6"/>
<keyword evidence="2" id="KW-0436">Ligase</keyword>
<keyword evidence="8" id="KW-1185">Reference proteome</keyword>
<dbReference type="PANTHER" id="PTHR24095">
    <property type="entry name" value="ACETYL-COENZYME A SYNTHETASE"/>
    <property type="match status" value="1"/>
</dbReference>
<dbReference type="InterPro" id="IPR025110">
    <property type="entry name" value="AMP-bd_C"/>
</dbReference>
<dbReference type="GO" id="GO:0003987">
    <property type="term" value="F:acetate-CoA ligase activity"/>
    <property type="evidence" value="ECO:0007669"/>
    <property type="project" value="UniProtKB-EC"/>
</dbReference>
<keyword evidence="4" id="KW-0067">ATP-binding</keyword>
<gene>
    <name evidence="7" type="ORF">NQ318_007345</name>
</gene>
<dbReference type="Gene3D" id="3.40.50.12780">
    <property type="entry name" value="N-terminal domain of ligase-like"/>
    <property type="match status" value="1"/>
</dbReference>
<protein>
    <recommendedName>
        <fullName evidence="1">acetate--CoA ligase</fullName>
        <ecNumber evidence="1">6.2.1.1</ecNumber>
    </recommendedName>
</protein>
<dbReference type="GO" id="GO:0005524">
    <property type="term" value="F:ATP binding"/>
    <property type="evidence" value="ECO:0007669"/>
    <property type="project" value="UniProtKB-KW"/>
</dbReference>
<evidence type="ECO:0000256" key="2">
    <source>
        <dbReference type="ARBA" id="ARBA00022598"/>
    </source>
</evidence>
<evidence type="ECO:0000313" key="7">
    <source>
        <dbReference type="EMBL" id="KAJ8957129.1"/>
    </source>
</evidence>
<comment type="caution">
    <text evidence="7">The sequence shown here is derived from an EMBL/GenBank/DDBJ whole genome shotgun (WGS) entry which is preliminary data.</text>
</comment>
<reference evidence="7" key="1">
    <citation type="journal article" date="2023" name="Insect Mol. Biol.">
        <title>Genome sequencing provides insights into the evolution of gene families encoding plant cell wall-degrading enzymes in longhorned beetles.</title>
        <authorList>
            <person name="Shin N.R."/>
            <person name="Okamura Y."/>
            <person name="Kirsch R."/>
            <person name="Pauchet Y."/>
        </authorList>
    </citation>
    <scope>NUCLEOTIDE SEQUENCE</scope>
    <source>
        <strain evidence="7">AMC_N1</strain>
    </source>
</reference>
<dbReference type="InterPro" id="IPR000873">
    <property type="entry name" value="AMP-dep_synth/lig_dom"/>
</dbReference>
<dbReference type="InterPro" id="IPR042099">
    <property type="entry name" value="ANL_N_sf"/>
</dbReference>
<evidence type="ECO:0000256" key="3">
    <source>
        <dbReference type="ARBA" id="ARBA00022741"/>
    </source>
</evidence>
<feature type="domain" description="AMP-binding enzyme C-terminal" evidence="6">
    <location>
        <begin position="167"/>
        <end position="245"/>
    </location>
</feature>
<dbReference type="InterPro" id="IPR045851">
    <property type="entry name" value="AMP-bd_C_sf"/>
</dbReference>
<accession>A0AAV8YZQ6</accession>
<dbReference type="EC" id="6.2.1.1" evidence="1"/>
<dbReference type="FunFam" id="3.30.300.30:FF:000004">
    <property type="entry name" value="Acetyl-coenzyme A synthetase"/>
    <property type="match status" value="1"/>
</dbReference>
<keyword evidence="3" id="KW-0547">Nucleotide-binding</keyword>
<evidence type="ECO:0000256" key="1">
    <source>
        <dbReference type="ARBA" id="ARBA00013275"/>
    </source>
</evidence>
<dbReference type="Pfam" id="PF00501">
    <property type="entry name" value="AMP-binding"/>
    <property type="match status" value="1"/>
</dbReference>
<evidence type="ECO:0000256" key="4">
    <source>
        <dbReference type="ARBA" id="ARBA00022840"/>
    </source>
</evidence>